<accession>A0A4Y7SLJ4</accession>
<dbReference type="AlphaFoldDB" id="A0A4Y7SLJ4"/>
<gene>
    <name evidence="2" type="ORF">FA13DRAFT_1740687</name>
</gene>
<dbReference type="InterPro" id="IPR019026">
    <property type="entry name" value="Peptidase_M64_IgA"/>
</dbReference>
<dbReference type="Gene3D" id="3.40.390.10">
    <property type="entry name" value="Collagenase (Catalytic Domain)"/>
    <property type="match status" value="1"/>
</dbReference>
<dbReference type="Pfam" id="PF09471">
    <property type="entry name" value="Peptidase_M64"/>
    <property type="match status" value="1"/>
</dbReference>
<feature type="chain" id="PRO_5021385677" description="IgA peptidase M64-domain-containing protein" evidence="1">
    <location>
        <begin position="19"/>
        <end position="551"/>
    </location>
</feature>
<dbReference type="EMBL" id="QPFP01000086">
    <property type="protein sequence ID" value="TEB22767.1"/>
    <property type="molecule type" value="Genomic_DNA"/>
</dbReference>
<sequence length="551" mass="60903">MILRRCLIASLLQLSVLATTTGAEGRRSNRLGEKTAYCRSCDWDDEFRGERRLPWSSDSQRPFSSQAQAPALEVIPLGVSGSADNRVDLVFFSDGYLASERAKFIEDATRLAEDVSGNQTFHAVKPLLNFWGAFTPSNESGIGTGGVPKDTVYGLYRPGTELRAVYYSKPEVARAACASMGSQCDYPILLANDPFYGGVGGEFTTVTSSYLNGPLVLRHELGHSIVGVGEEYDGGFAYCGANAALEPLDIPWKRWLPSSHTPRIERSIMPFQSYPWTMLNMSSSWTAEFTSSGIYSRYLVKFSLSGIPSKSSFTVTLGGEDLGWEPERRVGLDRWHYDIHRADGLKPGVHKLNFALTDPALEGKAQLCSVEVLEFGDESEFNSTPGHYSLYPTFSMDNQTSYRPTNEGCLMRAVTKPSFCNACMEALWLSLLKRVHLIEGVTERCTPQNNTALSLSLVPLAHLRQTFPNAIDHHTPKLAEELKNESYTIIWKKGGDQLGEYTNMTTAILDQVNAAGTYTVEVKFATDAVRLTDDSALMDRLEYSVSSPCPR</sequence>
<dbReference type="GO" id="GO:0008237">
    <property type="term" value="F:metallopeptidase activity"/>
    <property type="evidence" value="ECO:0007669"/>
    <property type="project" value="InterPro"/>
</dbReference>
<organism evidence="2 3">
    <name type="scientific">Coprinellus micaceus</name>
    <name type="common">Glistening ink-cap mushroom</name>
    <name type="synonym">Coprinus micaceus</name>
    <dbReference type="NCBI Taxonomy" id="71717"/>
    <lineage>
        <taxon>Eukaryota</taxon>
        <taxon>Fungi</taxon>
        <taxon>Dikarya</taxon>
        <taxon>Basidiomycota</taxon>
        <taxon>Agaricomycotina</taxon>
        <taxon>Agaricomycetes</taxon>
        <taxon>Agaricomycetidae</taxon>
        <taxon>Agaricales</taxon>
        <taxon>Agaricineae</taxon>
        <taxon>Psathyrellaceae</taxon>
        <taxon>Coprinellus</taxon>
    </lineage>
</organism>
<protein>
    <recommendedName>
        <fullName evidence="4">IgA peptidase M64-domain-containing protein</fullName>
    </recommendedName>
</protein>
<proteinExistence type="predicted"/>
<dbReference type="Proteomes" id="UP000298030">
    <property type="component" value="Unassembled WGS sequence"/>
</dbReference>
<reference evidence="2 3" key="1">
    <citation type="journal article" date="2019" name="Nat. Ecol. Evol.">
        <title>Megaphylogeny resolves global patterns of mushroom evolution.</title>
        <authorList>
            <person name="Varga T."/>
            <person name="Krizsan K."/>
            <person name="Foldi C."/>
            <person name="Dima B."/>
            <person name="Sanchez-Garcia M."/>
            <person name="Sanchez-Ramirez S."/>
            <person name="Szollosi G.J."/>
            <person name="Szarkandi J.G."/>
            <person name="Papp V."/>
            <person name="Albert L."/>
            <person name="Andreopoulos W."/>
            <person name="Angelini C."/>
            <person name="Antonin V."/>
            <person name="Barry K.W."/>
            <person name="Bougher N.L."/>
            <person name="Buchanan P."/>
            <person name="Buyck B."/>
            <person name="Bense V."/>
            <person name="Catcheside P."/>
            <person name="Chovatia M."/>
            <person name="Cooper J."/>
            <person name="Damon W."/>
            <person name="Desjardin D."/>
            <person name="Finy P."/>
            <person name="Geml J."/>
            <person name="Haridas S."/>
            <person name="Hughes K."/>
            <person name="Justo A."/>
            <person name="Karasinski D."/>
            <person name="Kautmanova I."/>
            <person name="Kiss B."/>
            <person name="Kocsube S."/>
            <person name="Kotiranta H."/>
            <person name="LaButti K.M."/>
            <person name="Lechner B.E."/>
            <person name="Liimatainen K."/>
            <person name="Lipzen A."/>
            <person name="Lukacs Z."/>
            <person name="Mihaltcheva S."/>
            <person name="Morgado L.N."/>
            <person name="Niskanen T."/>
            <person name="Noordeloos M.E."/>
            <person name="Ohm R.A."/>
            <person name="Ortiz-Santana B."/>
            <person name="Ovrebo C."/>
            <person name="Racz N."/>
            <person name="Riley R."/>
            <person name="Savchenko A."/>
            <person name="Shiryaev A."/>
            <person name="Soop K."/>
            <person name="Spirin V."/>
            <person name="Szebenyi C."/>
            <person name="Tomsovsky M."/>
            <person name="Tulloss R.E."/>
            <person name="Uehling J."/>
            <person name="Grigoriev I.V."/>
            <person name="Vagvolgyi C."/>
            <person name="Papp T."/>
            <person name="Martin F.M."/>
            <person name="Miettinen O."/>
            <person name="Hibbett D.S."/>
            <person name="Nagy L.G."/>
        </authorList>
    </citation>
    <scope>NUCLEOTIDE SEQUENCE [LARGE SCALE GENOMIC DNA]</scope>
    <source>
        <strain evidence="2 3">FP101781</strain>
    </source>
</reference>
<dbReference type="OrthoDB" id="2961863at2759"/>
<evidence type="ECO:0008006" key="4">
    <source>
        <dbReference type="Google" id="ProtNLM"/>
    </source>
</evidence>
<keyword evidence="3" id="KW-1185">Reference proteome</keyword>
<evidence type="ECO:0000313" key="3">
    <source>
        <dbReference type="Proteomes" id="UP000298030"/>
    </source>
</evidence>
<evidence type="ECO:0000256" key="1">
    <source>
        <dbReference type="SAM" id="SignalP"/>
    </source>
</evidence>
<name>A0A4Y7SLJ4_COPMI</name>
<dbReference type="InterPro" id="IPR024079">
    <property type="entry name" value="MetalloPept_cat_dom_sf"/>
</dbReference>
<feature type="signal peptide" evidence="1">
    <location>
        <begin position="1"/>
        <end position="18"/>
    </location>
</feature>
<comment type="caution">
    <text evidence="2">The sequence shown here is derived from an EMBL/GenBank/DDBJ whole genome shotgun (WGS) entry which is preliminary data.</text>
</comment>
<keyword evidence="1" id="KW-0732">Signal</keyword>
<evidence type="ECO:0000313" key="2">
    <source>
        <dbReference type="EMBL" id="TEB22767.1"/>
    </source>
</evidence>